<dbReference type="Proteomes" id="UP000001058">
    <property type="component" value="Unassembled WGS sequence"/>
</dbReference>
<organism evidence="2">
    <name type="scientific">Volvox carteri f. nagariensis</name>
    <dbReference type="NCBI Taxonomy" id="3068"/>
    <lineage>
        <taxon>Eukaryota</taxon>
        <taxon>Viridiplantae</taxon>
        <taxon>Chlorophyta</taxon>
        <taxon>core chlorophytes</taxon>
        <taxon>Chlorophyceae</taxon>
        <taxon>CS clade</taxon>
        <taxon>Chlamydomonadales</taxon>
        <taxon>Volvocaceae</taxon>
        <taxon>Volvox</taxon>
    </lineage>
</organism>
<accession>D8UJR7</accession>
<dbReference type="EMBL" id="GL378430">
    <property type="protein sequence ID" value="EFJ40023.1"/>
    <property type="molecule type" value="Genomic_DNA"/>
</dbReference>
<evidence type="ECO:0000313" key="1">
    <source>
        <dbReference type="EMBL" id="EFJ40023.1"/>
    </source>
</evidence>
<name>D8UJR7_VOLCA</name>
<dbReference type="OrthoDB" id="560977at2759"/>
<keyword evidence="2" id="KW-1185">Reference proteome</keyword>
<dbReference type="RefSeq" id="XP_002958892.1">
    <property type="nucleotide sequence ID" value="XM_002958846.1"/>
</dbReference>
<evidence type="ECO:0000313" key="2">
    <source>
        <dbReference type="Proteomes" id="UP000001058"/>
    </source>
</evidence>
<protein>
    <submittedName>
        <fullName evidence="1">Uncharacterized protein</fullName>
    </submittedName>
</protein>
<dbReference type="GeneID" id="9621202"/>
<proteinExistence type="predicted"/>
<dbReference type="InParanoid" id="D8UJR7"/>
<gene>
    <name evidence="1" type="ORF">VOLCADRAFT_108371</name>
</gene>
<dbReference type="AlphaFoldDB" id="D8UJR7"/>
<sequence length="841" mass="88367">MLQAVANADLERLAQLASVMDNHATTLAVLRNVVSAACPEEVKTVQYIAQVHTEDGQEARSAMRDVAAAAMFDIIRRHVLHGCALALPLRECVVLPSARANEILQGTPAAYGREKHVPCGGTAMEFMRGSVLGIVVQVLASTRAWAAEQGLLRRAEHGSPIGDGLVLAGGSIHNALQPASQRLSVAQADADVFVVGAVSAAAGARMAAQFLEGLAHRAEVVQDSLLLTERSVSALYVIPPGCADAGRRLRVQVCLRSYLSTYHVLNSFDLCACKVAALPTGAIVAHPRFVYGCARGRVQLVLPCHRQPATGARVAKYWERGWLCEAIDEADEGVLHPPAGASESSMGGNVVVVRPTTCSTTDLLQVALPLMTSWEAASDAEWRVGKVALHEARSEVVPQRAKAVMARRWAIAALTELRPRFEDNEDFNAQLPAGSSADGCKSLGELVRRDFFPRLRAAAASARGRVLFVCDCVVGQLPGGDACTGRLEMDWRGCKVVAAAHTCSCAAKIRPNERVAAGVQVDRPLGCASAVSVPDGILWSDQQNPSLPASMTDVLGLRARGRLLDVLQVELVAAETRVMFTPVLGRVPVKHGDLATMQGKLHDITGPTPVVVCGTAPQLKRAAEVAMGEVQVGAAKPALNGQQVTLLFAKVEVDDPAAVDLVRSKVDALDVGQLWSKLSRHKAAGSAMHKVDMVGKAYIATDRSNIAGWEKLVTSFAACYLLGGTPFNLVARTSNQGVQLHLDGGDGPLSVILWLPAGRGTLQGGAFCVPSLGLQLLLNMTLVVLAAGALEHGTIAPVVPPGTAAGACCKGWRVPGAASHAGAGAREADAGKDCLQPCGST</sequence>
<reference evidence="1 2" key="1">
    <citation type="journal article" date="2010" name="Science">
        <title>Genomic analysis of organismal complexity in the multicellular green alga Volvox carteri.</title>
        <authorList>
            <person name="Prochnik S.E."/>
            <person name="Umen J."/>
            <person name="Nedelcu A.M."/>
            <person name="Hallmann A."/>
            <person name="Miller S.M."/>
            <person name="Nishii I."/>
            <person name="Ferris P."/>
            <person name="Kuo A."/>
            <person name="Mitros T."/>
            <person name="Fritz-Laylin L.K."/>
            <person name="Hellsten U."/>
            <person name="Chapman J."/>
            <person name="Simakov O."/>
            <person name="Rensing S.A."/>
            <person name="Terry A."/>
            <person name="Pangilinan J."/>
            <person name="Kapitonov V."/>
            <person name="Jurka J."/>
            <person name="Salamov A."/>
            <person name="Shapiro H."/>
            <person name="Schmutz J."/>
            <person name="Grimwood J."/>
            <person name="Lindquist E."/>
            <person name="Lucas S."/>
            <person name="Grigoriev I.V."/>
            <person name="Schmitt R."/>
            <person name="Kirk D."/>
            <person name="Rokhsar D.S."/>
        </authorList>
    </citation>
    <scope>NUCLEOTIDE SEQUENCE [LARGE SCALE GENOMIC DNA]</scope>
    <source>
        <strain evidence="2">f. Nagariensis / Eve</strain>
    </source>
</reference>
<dbReference type="KEGG" id="vcn:VOLCADRAFT_108371"/>